<proteinExistence type="predicted"/>
<dbReference type="InParanoid" id="A0A2P6NW01"/>
<comment type="caution">
    <text evidence="1">The sequence shown here is derived from an EMBL/GenBank/DDBJ whole genome shotgun (WGS) entry which is preliminary data.</text>
</comment>
<sequence length="72" mass="8532">MKAVVLHTLLQNNKYWKTLLSQEEDKILHILALKHLEQVIPLIMRNNLLQKQLISSKLLQESNCNYVFTFLQ</sequence>
<dbReference type="EMBL" id="MDYQ01000015">
    <property type="protein sequence ID" value="PRP88048.1"/>
    <property type="molecule type" value="Genomic_DNA"/>
</dbReference>
<evidence type="ECO:0000313" key="1">
    <source>
        <dbReference type="EMBL" id="PRP88048.1"/>
    </source>
</evidence>
<keyword evidence="2" id="KW-1185">Reference proteome</keyword>
<organism evidence="1 2">
    <name type="scientific">Planoprotostelium fungivorum</name>
    <dbReference type="NCBI Taxonomy" id="1890364"/>
    <lineage>
        <taxon>Eukaryota</taxon>
        <taxon>Amoebozoa</taxon>
        <taxon>Evosea</taxon>
        <taxon>Variosea</taxon>
        <taxon>Cavosteliida</taxon>
        <taxon>Cavosteliaceae</taxon>
        <taxon>Planoprotostelium</taxon>
    </lineage>
</organism>
<name>A0A2P6NW01_9EUKA</name>
<dbReference type="AlphaFoldDB" id="A0A2P6NW01"/>
<gene>
    <name evidence="1" type="ORF">PROFUN_04476</name>
</gene>
<dbReference type="Proteomes" id="UP000241769">
    <property type="component" value="Unassembled WGS sequence"/>
</dbReference>
<evidence type="ECO:0000313" key="2">
    <source>
        <dbReference type="Proteomes" id="UP000241769"/>
    </source>
</evidence>
<reference evidence="1 2" key="1">
    <citation type="journal article" date="2018" name="Genome Biol. Evol.">
        <title>Multiple Roots of Fruiting Body Formation in Amoebozoa.</title>
        <authorList>
            <person name="Hillmann F."/>
            <person name="Forbes G."/>
            <person name="Novohradska S."/>
            <person name="Ferling I."/>
            <person name="Riege K."/>
            <person name="Groth M."/>
            <person name="Westermann M."/>
            <person name="Marz M."/>
            <person name="Spaller T."/>
            <person name="Winckler T."/>
            <person name="Schaap P."/>
            <person name="Glockner G."/>
        </authorList>
    </citation>
    <scope>NUCLEOTIDE SEQUENCE [LARGE SCALE GENOMIC DNA]</scope>
    <source>
        <strain evidence="1 2">Jena</strain>
    </source>
</reference>
<accession>A0A2P6NW01</accession>
<protein>
    <submittedName>
        <fullName evidence="1">Uncharacterized protein</fullName>
    </submittedName>
</protein>